<dbReference type="InParanoid" id="B9TQR1"/>
<evidence type="ECO:0000313" key="3">
    <source>
        <dbReference type="Proteomes" id="UP000008311"/>
    </source>
</evidence>
<reference evidence="3" key="1">
    <citation type="journal article" date="2010" name="Nat. Biotechnol.">
        <title>Draft genome sequence of the oilseed species Ricinus communis.</title>
        <authorList>
            <person name="Chan A.P."/>
            <person name="Crabtree J."/>
            <person name="Zhao Q."/>
            <person name="Lorenzi H."/>
            <person name="Orvis J."/>
            <person name="Puiu D."/>
            <person name="Melake-Berhan A."/>
            <person name="Jones K.M."/>
            <person name="Redman J."/>
            <person name="Chen G."/>
            <person name="Cahoon E.B."/>
            <person name="Gedil M."/>
            <person name="Stanke M."/>
            <person name="Haas B.J."/>
            <person name="Wortman J.R."/>
            <person name="Fraser-Liggett C.M."/>
            <person name="Ravel J."/>
            <person name="Rabinowicz P.D."/>
        </authorList>
    </citation>
    <scope>NUCLEOTIDE SEQUENCE [LARGE SCALE GENOMIC DNA]</scope>
    <source>
        <strain evidence="3">cv. Hale</strain>
    </source>
</reference>
<dbReference type="AlphaFoldDB" id="B9TQR1"/>
<organism evidence="2 3">
    <name type="scientific">Ricinus communis</name>
    <name type="common">Castor bean</name>
    <dbReference type="NCBI Taxonomy" id="3988"/>
    <lineage>
        <taxon>Eukaryota</taxon>
        <taxon>Viridiplantae</taxon>
        <taxon>Streptophyta</taxon>
        <taxon>Embryophyta</taxon>
        <taxon>Tracheophyta</taxon>
        <taxon>Spermatophyta</taxon>
        <taxon>Magnoliopsida</taxon>
        <taxon>eudicotyledons</taxon>
        <taxon>Gunneridae</taxon>
        <taxon>Pentapetalae</taxon>
        <taxon>rosids</taxon>
        <taxon>fabids</taxon>
        <taxon>Malpighiales</taxon>
        <taxon>Euphorbiaceae</taxon>
        <taxon>Acalyphoideae</taxon>
        <taxon>Acalypheae</taxon>
        <taxon>Ricinus</taxon>
    </lineage>
</organism>
<feature type="compositionally biased region" description="Polar residues" evidence="1">
    <location>
        <begin position="107"/>
        <end position="128"/>
    </location>
</feature>
<feature type="region of interest" description="Disordered" evidence="1">
    <location>
        <begin position="1"/>
        <end position="22"/>
    </location>
</feature>
<evidence type="ECO:0000256" key="1">
    <source>
        <dbReference type="SAM" id="MobiDB-lite"/>
    </source>
</evidence>
<dbReference type="Proteomes" id="UP000008311">
    <property type="component" value="Unassembled WGS sequence"/>
</dbReference>
<sequence>MTDQKAAAGPDQSAGGRALRPVSQITDYATGDRANGNADVAVIVRAGVFAVESAVELGFDGSGDFRLTGLRIDGTSGNTKSQAERDGAANRHSSPYINPKARPLYLTDQQAPDQRRSQVSAHESGLTA</sequence>
<accession>B9TQR1</accession>
<proteinExistence type="predicted"/>
<name>B9TQR1_RICCO</name>
<protein>
    <submittedName>
        <fullName evidence="2">Uncharacterized protein</fullName>
    </submittedName>
</protein>
<feature type="region of interest" description="Disordered" evidence="1">
    <location>
        <begin position="71"/>
        <end position="128"/>
    </location>
</feature>
<dbReference type="EMBL" id="EQ999179">
    <property type="protein sequence ID" value="EEF21803.1"/>
    <property type="molecule type" value="Genomic_DNA"/>
</dbReference>
<evidence type="ECO:0000313" key="2">
    <source>
        <dbReference type="EMBL" id="EEF21803.1"/>
    </source>
</evidence>
<gene>
    <name evidence="2" type="ORF">RCOM_2087720</name>
</gene>
<keyword evidence="3" id="KW-1185">Reference proteome</keyword>